<keyword evidence="5" id="KW-1185">Reference proteome</keyword>
<dbReference type="Gene3D" id="3.40.50.720">
    <property type="entry name" value="NAD(P)-binding Rossmann-like Domain"/>
    <property type="match status" value="1"/>
</dbReference>
<dbReference type="Proteomes" id="UP001500936">
    <property type="component" value="Unassembled WGS sequence"/>
</dbReference>
<evidence type="ECO:0000313" key="4">
    <source>
        <dbReference type="EMBL" id="GAA4395471.1"/>
    </source>
</evidence>
<dbReference type="PANTHER" id="PTHR43103">
    <property type="entry name" value="NUCLEOSIDE-DIPHOSPHATE-SUGAR EPIMERASE"/>
    <property type="match status" value="1"/>
</dbReference>
<dbReference type="InterPro" id="IPR036291">
    <property type="entry name" value="NAD(P)-bd_dom_sf"/>
</dbReference>
<dbReference type="Gene3D" id="3.90.25.10">
    <property type="entry name" value="UDP-galactose 4-epimerase, domain 1"/>
    <property type="match status" value="1"/>
</dbReference>
<organism evidence="4 5">
    <name type="scientific">Nibrella viscosa</name>
    <dbReference type="NCBI Taxonomy" id="1084524"/>
    <lineage>
        <taxon>Bacteria</taxon>
        <taxon>Pseudomonadati</taxon>
        <taxon>Bacteroidota</taxon>
        <taxon>Cytophagia</taxon>
        <taxon>Cytophagales</taxon>
        <taxon>Spirosomataceae</taxon>
        <taxon>Nibrella</taxon>
    </lineage>
</organism>
<keyword evidence="2" id="KW-0119">Carbohydrate metabolism</keyword>
<accession>A0ABP8JSP3</accession>
<dbReference type="SUPFAM" id="SSF51735">
    <property type="entry name" value="NAD(P)-binding Rossmann-fold domains"/>
    <property type="match status" value="1"/>
</dbReference>
<dbReference type="CDD" id="cd05238">
    <property type="entry name" value="Gne_like_SDR_e"/>
    <property type="match status" value="1"/>
</dbReference>
<evidence type="ECO:0000313" key="5">
    <source>
        <dbReference type="Proteomes" id="UP001500936"/>
    </source>
</evidence>
<evidence type="ECO:0000256" key="1">
    <source>
        <dbReference type="ARBA" id="ARBA00022857"/>
    </source>
</evidence>
<gene>
    <name evidence="4" type="ORF">GCM10023187_02380</name>
</gene>
<reference evidence="5" key="1">
    <citation type="journal article" date="2019" name="Int. J. Syst. Evol. Microbiol.">
        <title>The Global Catalogue of Microorganisms (GCM) 10K type strain sequencing project: providing services to taxonomists for standard genome sequencing and annotation.</title>
        <authorList>
            <consortium name="The Broad Institute Genomics Platform"/>
            <consortium name="The Broad Institute Genome Sequencing Center for Infectious Disease"/>
            <person name="Wu L."/>
            <person name="Ma J."/>
        </authorList>
    </citation>
    <scope>NUCLEOTIDE SEQUENCE [LARGE SCALE GENOMIC DNA]</scope>
    <source>
        <strain evidence="5">JCM 17925</strain>
    </source>
</reference>
<evidence type="ECO:0000256" key="2">
    <source>
        <dbReference type="ARBA" id="ARBA00023277"/>
    </source>
</evidence>
<feature type="domain" description="NAD-dependent epimerase/dehydratase" evidence="3">
    <location>
        <begin position="5"/>
        <end position="201"/>
    </location>
</feature>
<name>A0ABP8JSP3_9BACT</name>
<dbReference type="InterPro" id="IPR050005">
    <property type="entry name" value="DenD"/>
</dbReference>
<dbReference type="EMBL" id="BAABHB010000001">
    <property type="protein sequence ID" value="GAA4395471.1"/>
    <property type="molecule type" value="Genomic_DNA"/>
</dbReference>
<dbReference type="NCBIfam" id="NF043036">
    <property type="entry name" value="ErythonDh"/>
    <property type="match status" value="1"/>
</dbReference>
<dbReference type="Pfam" id="PF01370">
    <property type="entry name" value="Epimerase"/>
    <property type="match status" value="1"/>
</dbReference>
<comment type="caution">
    <text evidence="4">The sequence shown here is derived from an EMBL/GenBank/DDBJ whole genome shotgun (WGS) entry which is preliminary data.</text>
</comment>
<keyword evidence="1" id="KW-0521">NADP</keyword>
<evidence type="ECO:0000259" key="3">
    <source>
        <dbReference type="Pfam" id="PF01370"/>
    </source>
</evidence>
<dbReference type="PANTHER" id="PTHR43103:SF3">
    <property type="entry name" value="ADP-L-GLYCERO-D-MANNO-HEPTOSE-6-EPIMERASE"/>
    <property type="match status" value="1"/>
</dbReference>
<protein>
    <submittedName>
        <fullName evidence="4">SDR family oxidoreductase</fullName>
    </submittedName>
</protein>
<sequence length="320" mass="34795">MAMQIIITGGGGFLGQRLAKALLNDSVAFDELLLVDLVQPANPGSDARVRCLQADLTVPGAVDALINADTRLVFHLAAIVSSHAESDFDLGWQVNLDVTRQLLEACRRNGPDIRFVFSSSVAVYGGTLPDLVTDTTAVTPRSSYGAQKAMGELLVNDYARKGFVDGRVVRLPTICVRPGRPNQAASSFVSSIIREPLNGEPAVCPVSPALPLWLSSPDTVVQNLIHAARLPATYLGDWRTINLPGIQVTVQQMLDALGRLTDADTLGRVRFEPNEAINRIVSSWPGAIDNRRALSLGFQADHRFDEFIRQYMASDLHRKV</sequence>
<proteinExistence type="predicted"/>
<dbReference type="InterPro" id="IPR001509">
    <property type="entry name" value="Epimerase_deHydtase"/>
</dbReference>